<proteinExistence type="predicted"/>
<evidence type="ECO:0000256" key="1">
    <source>
        <dbReference type="SAM" id="MobiDB-lite"/>
    </source>
</evidence>
<keyword evidence="3" id="KW-1185">Reference proteome</keyword>
<dbReference type="RefSeq" id="XP_062677493.1">
    <property type="nucleotide sequence ID" value="XM_062827433.1"/>
</dbReference>
<dbReference type="NCBIfam" id="TIGR01681">
    <property type="entry name" value="HAD-SF-IIIC"/>
    <property type="match status" value="1"/>
</dbReference>
<dbReference type="Gene3D" id="3.40.50.1000">
    <property type="entry name" value="HAD superfamily/HAD-like"/>
    <property type="match status" value="1"/>
</dbReference>
<dbReference type="PANTHER" id="PTHR17901:SF14">
    <property type="entry name" value="MAGNESIUM-DEPENDENT PHOSPHATASE 1"/>
    <property type="match status" value="1"/>
</dbReference>
<dbReference type="EMBL" id="JAUEPP010000008">
    <property type="protein sequence ID" value="KAK3338042.1"/>
    <property type="molecule type" value="Genomic_DNA"/>
</dbReference>
<dbReference type="InterPro" id="IPR023214">
    <property type="entry name" value="HAD_sf"/>
</dbReference>
<dbReference type="SUPFAM" id="SSF56784">
    <property type="entry name" value="HAD-like"/>
    <property type="match status" value="1"/>
</dbReference>
<dbReference type="GO" id="GO:0003993">
    <property type="term" value="F:acid phosphatase activity"/>
    <property type="evidence" value="ECO:0007669"/>
    <property type="project" value="TreeGrafter"/>
</dbReference>
<dbReference type="GeneID" id="87864587"/>
<dbReference type="SFLD" id="SFLDG01129">
    <property type="entry name" value="C1.5:_HAD__Beta-PGM__Phosphata"/>
    <property type="match status" value="1"/>
</dbReference>
<evidence type="ECO:0000313" key="3">
    <source>
        <dbReference type="Proteomes" id="UP001278500"/>
    </source>
</evidence>
<feature type="region of interest" description="Disordered" evidence="1">
    <location>
        <begin position="1"/>
        <end position="31"/>
    </location>
</feature>
<evidence type="ECO:0000313" key="2">
    <source>
        <dbReference type="EMBL" id="KAK3338042.1"/>
    </source>
</evidence>
<feature type="region of interest" description="Disordered" evidence="1">
    <location>
        <begin position="138"/>
        <end position="196"/>
    </location>
</feature>
<dbReference type="AlphaFoldDB" id="A0AAE0MMK5"/>
<dbReference type="InterPro" id="IPR036412">
    <property type="entry name" value="HAD-like_sf"/>
</dbReference>
<dbReference type="Proteomes" id="UP001278500">
    <property type="component" value="Unassembled WGS sequence"/>
</dbReference>
<dbReference type="SFLD" id="SFLDG01131">
    <property type="entry name" value="C1.5.2:_MDP_Like"/>
    <property type="match status" value="1"/>
</dbReference>
<reference evidence="2" key="2">
    <citation type="submission" date="2023-06" db="EMBL/GenBank/DDBJ databases">
        <authorList>
            <consortium name="Lawrence Berkeley National Laboratory"/>
            <person name="Haridas S."/>
            <person name="Hensen N."/>
            <person name="Bonometti L."/>
            <person name="Westerberg I."/>
            <person name="Brannstrom I.O."/>
            <person name="Guillou S."/>
            <person name="Cros-Aarteil S."/>
            <person name="Calhoun S."/>
            <person name="Kuo A."/>
            <person name="Mondo S."/>
            <person name="Pangilinan J."/>
            <person name="Riley R."/>
            <person name="Labutti K."/>
            <person name="Andreopoulos B."/>
            <person name="Lipzen A."/>
            <person name="Chen C."/>
            <person name="Yanf M."/>
            <person name="Daum C."/>
            <person name="Ng V."/>
            <person name="Clum A."/>
            <person name="Steindorff A."/>
            <person name="Ohm R."/>
            <person name="Martin F."/>
            <person name="Silar P."/>
            <person name="Natvig D."/>
            <person name="Lalanne C."/>
            <person name="Gautier V."/>
            <person name="Ament-Velasquez S.L."/>
            <person name="Kruys A."/>
            <person name="Hutchinson M.I."/>
            <person name="Powell A.J."/>
            <person name="Barry K."/>
            <person name="Miller A.N."/>
            <person name="Grigoriev I.V."/>
            <person name="Debuchy R."/>
            <person name="Gladieux P."/>
            <person name="Thoren M.H."/>
            <person name="Johannesson H."/>
        </authorList>
    </citation>
    <scope>NUCLEOTIDE SEQUENCE</scope>
    <source>
        <strain evidence="2">CBS 560.94</strain>
    </source>
</reference>
<gene>
    <name evidence="2" type="ORF">B0H65DRAFT_477578</name>
</gene>
<dbReference type="SFLD" id="SFLDS00003">
    <property type="entry name" value="Haloacid_Dehalogenase"/>
    <property type="match status" value="1"/>
</dbReference>
<accession>A0AAE0MMK5</accession>
<feature type="compositionally biased region" description="Gly residues" evidence="1">
    <location>
        <begin position="178"/>
        <end position="192"/>
    </location>
</feature>
<sequence>MPRKLSKSKNVYAPASSSSSSSHGHSTTNLLTPYPQNSGLPPFLTDGLPLPSLVVLDLDYTLWPFYSDCHPWPPLRSLSGSVLSDRNGENFSFYKHVPIILHLLQVAGIKLAVASKSPVGDLCREMLKMLRVPGGLPTSVEGFRRSPPATKGAGGNANANANGEDGEEDSGKKNTKTKGGGSSSGSGSGGGLTDEKGRKTIELFDGGLEIYEGTKLRHFEVIQRRMGIPYEEMLFFDDERPNLEVERVGVTMQLIRDGLDWEELEKGIQKWRANRGIA</sequence>
<organism evidence="2 3">
    <name type="scientific">Neurospora tetraspora</name>
    <dbReference type="NCBI Taxonomy" id="94610"/>
    <lineage>
        <taxon>Eukaryota</taxon>
        <taxon>Fungi</taxon>
        <taxon>Dikarya</taxon>
        <taxon>Ascomycota</taxon>
        <taxon>Pezizomycotina</taxon>
        <taxon>Sordariomycetes</taxon>
        <taxon>Sordariomycetidae</taxon>
        <taxon>Sordariales</taxon>
        <taxon>Sordariaceae</taxon>
        <taxon>Neurospora</taxon>
    </lineage>
</organism>
<dbReference type="PANTHER" id="PTHR17901">
    <property type="entry name" value="MAGNESIUM-DEPENDENT PHOSPHATASE 1 MDP1"/>
    <property type="match status" value="1"/>
</dbReference>
<reference evidence="2" key="1">
    <citation type="journal article" date="2023" name="Mol. Phylogenet. Evol.">
        <title>Genome-scale phylogeny and comparative genomics of the fungal order Sordariales.</title>
        <authorList>
            <person name="Hensen N."/>
            <person name="Bonometti L."/>
            <person name="Westerberg I."/>
            <person name="Brannstrom I.O."/>
            <person name="Guillou S."/>
            <person name="Cros-Aarteil S."/>
            <person name="Calhoun S."/>
            <person name="Haridas S."/>
            <person name="Kuo A."/>
            <person name="Mondo S."/>
            <person name="Pangilinan J."/>
            <person name="Riley R."/>
            <person name="LaButti K."/>
            <person name="Andreopoulos B."/>
            <person name="Lipzen A."/>
            <person name="Chen C."/>
            <person name="Yan M."/>
            <person name="Daum C."/>
            <person name="Ng V."/>
            <person name="Clum A."/>
            <person name="Steindorff A."/>
            <person name="Ohm R.A."/>
            <person name="Martin F."/>
            <person name="Silar P."/>
            <person name="Natvig D.O."/>
            <person name="Lalanne C."/>
            <person name="Gautier V."/>
            <person name="Ament-Velasquez S.L."/>
            <person name="Kruys A."/>
            <person name="Hutchinson M.I."/>
            <person name="Powell A.J."/>
            <person name="Barry K."/>
            <person name="Miller A.N."/>
            <person name="Grigoriev I.V."/>
            <person name="Debuchy R."/>
            <person name="Gladieux P."/>
            <person name="Hiltunen Thoren M."/>
            <person name="Johannesson H."/>
        </authorList>
    </citation>
    <scope>NUCLEOTIDE SEQUENCE</scope>
    <source>
        <strain evidence="2">CBS 560.94</strain>
    </source>
</reference>
<comment type="caution">
    <text evidence="2">The sequence shown here is derived from an EMBL/GenBank/DDBJ whole genome shotgun (WGS) entry which is preliminary data.</text>
</comment>
<name>A0AAE0MMK5_9PEZI</name>
<protein>
    <submittedName>
        <fullName evidence="2">Acid phosphatase-domain-containing protein</fullName>
    </submittedName>
</protein>
<dbReference type="InterPro" id="IPR010033">
    <property type="entry name" value="HAD_SF_ppase_IIIC"/>
</dbReference>
<dbReference type="Pfam" id="PF12689">
    <property type="entry name" value="Acid_PPase"/>
    <property type="match status" value="2"/>
</dbReference>
<dbReference type="InterPro" id="IPR010036">
    <property type="entry name" value="MDP_1_eu_arc"/>
</dbReference>